<evidence type="ECO:0000313" key="2">
    <source>
        <dbReference type="EMBL" id="WRL62223.1"/>
    </source>
</evidence>
<proteinExistence type="predicted"/>
<dbReference type="InterPro" id="IPR032710">
    <property type="entry name" value="NTF2-like_dom_sf"/>
</dbReference>
<dbReference type="Pfam" id="PF12680">
    <property type="entry name" value="SnoaL_2"/>
    <property type="match status" value="1"/>
</dbReference>
<dbReference type="PANTHER" id="PTHR41252">
    <property type="entry name" value="BLR2505 PROTEIN"/>
    <property type="match status" value="1"/>
</dbReference>
<protein>
    <submittedName>
        <fullName evidence="2">Nuclear transport factor 2 family protein</fullName>
    </submittedName>
</protein>
<dbReference type="RefSeq" id="WP_324273578.1">
    <property type="nucleotide sequence ID" value="NZ_CP141261.1"/>
</dbReference>
<dbReference type="SUPFAM" id="SSF54427">
    <property type="entry name" value="NTF2-like"/>
    <property type="match status" value="1"/>
</dbReference>
<evidence type="ECO:0000259" key="1">
    <source>
        <dbReference type="Pfam" id="PF12680"/>
    </source>
</evidence>
<reference evidence="2 3" key="1">
    <citation type="submission" date="2023-12" db="EMBL/GenBank/DDBJ databases">
        <title>Blastococcus brunescens sp. nov., an actonobacterium isolated from sandstone collected in sahara desert.</title>
        <authorList>
            <person name="Gtari M."/>
            <person name="Ghodhbane F."/>
        </authorList>
    </citation>
    <scope>NUCLEOTIDE SEQUENCE [LARGE SCALE GENOMIC DNA]</scope>
    <source>
        <strain evidence="2 3">BMG 8361</strain>
    </source>
</reference>
<feature type="domain" description="SnoaL-like" evidence="1">
    <location>
        <begin position="1"/>
        <end position="61"/>
    </location>
</feature>
<dbReference type="Gene3D" id="3.10.450.50">
    <property type="match status" value="1"/>
</dbReference>
<organism evidence="2 3">
    <name type="scientific">Blastococcus brunescens</name>
    <dbReference type="NCBI Taxonomy" id="1564165"/>
    <lineage>
        <taxon>Bacteria</taxon>
        <taxon>Bacillati</taxon>
        <taxon>Actinomycetota</taxon>
        <taxon>Actinomycetes</taxon>
        <taxon>Geodermatophilales</taxon>
        <taxon>Geodermatophilaceae</taxon>
        <taxon>Blastococcus</taxon>
    </lineage>
</organism>
<gene>
    <name evidence="2" type="ORF">U6N30_19540</name>
</gene>
<dbReference type="EMBL" id="CP141261">
    <property type="protein sequence ID" value="WRL62223.1"/>
    <property type="molecule type" value="Genomic_DNA"/>
</dbReference>
<name>A0ABZ1AX32_9ACTN</name>
<keyword evidence="3" id="KW-1185">Reference proteome</keyword>
<accession>A0ABZ1AX32</accession>
<sequence>MFARIAEEYEDFRIDCRRFLADGDTVVVEVRYSAAQHRATGKPLDSQAVHIWDLRDGKLVRFQQYADTRRMADVMGVSAY</sequence>
<dbReference type="Proteomes" id="UP001324287">
    <property type="component" value="Chromosome"/>
</dbReference>
<dbReference type="InterPro" id="IPR037401">
    <property type="entry name" value="SnoaL-like"/>
</dbReference>
<evidence type="ECO:0000313" key="3">
    <source>
        <dbReference type="Proteomes" id="UP001324287"/>
    </source>
</evidence>
<dbReference type="PANTHER" id="PTHR41252:SF1">
    <property type="entry name" value="BLR2505 PROTEIN"/>
    <property type="match status" value="1"/>
</dbReference>